<evidence type="ECO:0000259" key="8">
    <source>
        <dbReference type="Pfam" id="PF01494"/>
    </source>
</evidence>
<dbReference type="Proteomes" id="UP000714380">
    <property type="component" value="Unassembled WGS sequence"/>
</dbReference>
<dbReference type="Pfam" id="PF01494">
    <property type="entry name" value="FAD_binding_3"/>
    <property type="match status" value="1"/>
</dbReference>
<dbReference type="NCBIfam" id="NF006593">
    <property type="entry name" value="PRK09126.1"/>
    <property type="match status" value="1"/>
</dbReference>
<evidence type="ECO:0000256" key="6">
    <source>
        <dbReference type="ARBA" id="ARBA00023002"/>
    </source>
</evidence>
<reference evidence="9 10" key="1">
    <citation type="submission" date="2020-12" db="EMBL/GenBank/DDBJ databases">
        <title>Novel Thalassolituus-related marine hydrocarbonoclastic bacteria mediated algae-derived hydrocarbons mineralization in twilight zone of the northern South China Sea.</title>
        <authorList>
            <person name="Dong C."/>
        </authorList>
    </citation>
    <scope>NUCLEOTIDE SEQUENCE [LARGE SCALE GENOMIC DNA]</scope>
    <source>
        <strain evidence="9 10">IMCC1826</strain>
    </source>
</reference>
<comment type="cofactor">
    <cofactor evidence="1">
        <name>FAD</name>
        <dbReference type="ChEBI" id="CHEBI:57692"/>
    </cofactor>
</comment>
<dbReference type="Gene3D" id="3.50.50.60">
    <property type="entry name" value="FAD/NAD(P)-binding domain"/>
    <property type="match status" value="2"/>
</dbReference>
<evidence type="ECO:0000256" key="3">
    <source>
        <dbReference type="ARBA" id="ARBA00005349"/>
    </source>
</evidence>
<proteinExistence type="inferred from homology"/>
<keyword evidence="4" id="KW-0285">Flavoprotein</keyword>
<comment type="pathway">
    <text evidence="2">Cofactor biosynthesis; ubiquinone biosynthesis.</text>
</comment>
<evidence type="ECO:0000256" key="4">
    <source>
        <dbReference type="ARBA" id="ARBA00022630"/>
    </source>
</evidence>
<evidence type="ECO:0000313" key="9">
    <source>
        <dbReference type="EMBL" id="MCA6064313.1"/>
    </source>
</evidence>
<comment type="similarity">
    <text evidence="3">Belongs to the UbiH/COQ6 family.</text>
</comment>
<evidence type="ECO:0000256" key="1">
    <source>
        <dbReference type="ARBA" id="ARBA00001974"/>
    </source>
</evidence>
<comment type="caution">
    <text evidence="9">The sequence shown here is derived from an EMBL/GenBank/DDBJ whole genome shotgun (WGS) entry which is preliminary data.</text>
</comment>
<dbReference type="InterPro" id="IPR002938">
    <property type="entry name" value="FAD-bd"/>
</dbReference>
<dbReference type="RefSeq" id="WP_225675168.1">
    <property type="nucleotide sequence ID" value="NZ_JAEDAH010000060.1"/>
</dbReference>
<dbReference type="PRINTS" id="PR00420">
    <property type="entry name" value="RNGMNOXGNASE"/>
</dbReference>
<keyword evidence="7" id="KW-0503">Monooxygenase</keyword>
<gene>
    <name evidence="9" type="primary">ubiM</name>
    <name evidence="9" type="ORF">I9W95_11910</name>
</gene>
<evidence type="ECO:0000313" key="10">
    <source>
        <dbReference type="Proteomes" id="UP000714380"/>
    </source>
</evidence>
<feature type="domain" description="FAD-binding" evidence="8">
    <location>
        <begin position="3"/>
        <end position="315"/>
    </location>
</feature>
<name>A0ABS7ZT52_9GAMM</name>
<evidence type="ECO:0000256" key="5">
    <source>
        <dbReference type="ARBA" id="ARBA00022827"/>
    </source>
</evidence>
<sequence>MDYDIAIIGAGPAGLSFALSLRQSGLKVAVIEKQPRALLASPPYDGREIALTHLSKKLMTQHGSWQQLGPENIHQLNAASVLNGHSDYQLYFDAPPGNDEPLGYLVSNQQIRRSVFAAFAASHAATLIDDVSVTRVQTEKSGGYLTLSDGRTVSASLIVAADTRFSEARRQMGIASDFNDYGRSALLCVMEHEKPHNHTALECFLYGGTLAVLPLSEYTSSIVITVNSAQVSNLLNMDEVTFSQEVSTRAGLRLGNMKQCGERYHYPLVGVHARRFYSQRFALIGDAAVGMHPVTAHGFNLGLSGQDLLASEILKAREKQQPIWSNTVLQAYQAKHMPNTRLLYHGTNTVVGLFTDDRLPARLLRNAVLRVSNHLPPLKQAIRQKLMNKKHPSLRLL</sequence>
<keyword evidence="5" id="KW-0274">FAD</keyword>
<evidence type="ECO:0000256" key="7">
    <source>
        <dbReference type="ARBA" id="ARBA00023033"/>
    </source>
</evidence>
<dbReference type="InterPro" id="IPR051205">
    <property type="entry name" value="UbiH/COQ6_monooxygenase"/>
</dbReference>
<dbReference type="EMBL" id="JAEDAH010000060">
    <property type="protein sequence ID" value="MCA6064313.1"/>
    <property type="molecule type" value="Genomic_DNA"/>
</dbReference>
<dbReference type="PANTHER" id="PTHR43876">
    <property type="entry name" value="UBIQUINONE BIOSYNTHESIS MONOOXYGENASE COQ6, MITOCHONDRIAL"/>
    <property type="match status" value="1"/>
</dbReference>
<protein>
    <submittedName>
        <fullName evidence="9">5-demethoxyubiquinol-8 5-hydroxylase UbiM</fullName>
    </submittedName>
</protein>
<accession>A0ABS7ZT52</accession>
<dbReference type="InterPro" id="IPR010971">
    <property type="entry name" value="UbiH/COQ6"/>
</dbReference>
<dbReference type="PANTHER" id="PTHR43876:SF25">
    <property type="entry name" value="MONOOXYGENASE NMA2164"/>
    <property type="match status" value="1"/>
</dbReference>
<keyword evidence="6" id="KW-0560">Oxidoreductase</keyword>
<dbReference type="InterPro" id="IPR036188">
    <property type="entry name" value="FAD/NAD-bd_sf"/>
</dbReference>
<keyword evidence="10" id="KW-1185">Reference proteome</keyword>
<dbReference type="NCBIfam" id="TIGR01988">
    <property type="entry name" value="Ubi-OHases"/>
    <property type="match status" value="1"/>
</dbReference>
<organism evidence="9 10">
    <name type="scientific">Thalassolituus marinus</name>
    <dbReference type="NCBI Taxonomy" id="671053"/>
    <lineage>
        <taxon>Bacteria</taxon>
        <taxon>Pseudomonadati</taxon>
        <taxon>Pseudomonadota</taxon>
        <taxon>Gammaproteobacteria</taxon>
        <taxon>Oceanospirillales</taxon>
        <taxon>Oceanospirillaceae</taxon>
        <taxon>Thalassolituus</taxon>
    </lineage>
</organism>
<evidence type="ECO:0000256" key="2">
    <source>
        <dbReference type="ARBA" id="ARBA00004749"/>
    </source>
</evidence>
<dbReference type="SUPFAM" id="SSF51905">
    <property type="entry name" value="FAD/NAD(P)-binding domain"/>
    <property type="match status" value="1"/>
</dbReference>